<dbReference type="InterPro" id="IPR019752">
    <property type="entry name" value="Pyrv/ketoisovalerate_OxRed_cat"/>
</dbReference>
<gene>
    <name evidence="3" type="ORF">C8D98_2210</name>
</gene>
<evidence type="ECO:0000313" key="4">
    <source>
        <dbReference type="Proteomes" id="UP000294614"/>
    </source>
</evidence>
<sequence>MARHQIRLSGSGGQGMITAGIILAAGAAVLEGKKAIQSQSYGPEARGGASKAEVIISDEEIYYPKVMAPDVLVALTQEAADKYSKDLVDGGILILDDLMVKTVPAGNWKVYMMPIIRTAAEKVGKAMVANVVTLGALNEICGFVKPETLEKAVLSRVPKGTEELNKNAINAGIELAKAAKAL</sequence>
<evidence type="ECO:0000313" key="3">
    <source>
        <dbReference type="EMBL" id="TCK60038.1"/>
    </source>
</evidence>
<dbReference type="PANTHER" id="PTHR42730">
    <property type="entry name" value="2-OXOGLUTARATE SYNTHASE SUBUNIT KORC"/>
    <property type="match status" value="1"/>
</dbReference>
<dbReference type="InterPro" id="IPR002869">
    <property type="entry name" value="Pyrv_flavodox_OxRed_cen"/>
</dbReference>
<name>A0A4R1K6Z2_9BACT</name>
<dbReference type="GO" id="GO:0016903">
    <property type="term" value="F:oxidoreductase activity, acting on the aldehyde or oxo group of donors"/>
    <property type="evidence" value="ECO:0007669"/>
    <property type="project" value="InterPro"/>
</dbReference>
<dbReference type="Gene3D" id="3.40.920.10">
    <property type="entry name" value="Pyruvate-ferredoxin oxidoreductase, PFOR, domain III"/>
    <property type="match status" value="1"/>
</dbReference>
<accession>A0A4R1K6Z2</accession>
<dbReference type="AlphaFoldDB" id="A0A4R1K6Z2"/>
<reference evidence="3 4" key="1">
    <citation type="submission" date="2019-03" db="EMBL/GenBank/DDBJ databases">
        <title>Genomic Encyclopedia of Type Strains, Phase IV (KMG-IV): sequencing the most valuable type-strain genomes for metagenomic binning, comparative biology and taxonomic classification.</title>
        <authorList>
            <person name="Goeker M."/>
        </authorList>
    </citation>
    <scope>NUCLEOTIDE SEQUENCE [LARGE SCALE GENOMIC DNA]</scope>
    <source>
        <strain evidence="3 4">DSM 24984</strain>
    </source>
</reference>
<evidence type="ECO:0000256" key="1">
    <source>
        <dbReference type="ARBA" id="ARBA00023002"/>
    </source>
</evidence>
<dbReference type="Proteomes" id="UP000294614">
    <property type="component" value="Unassembled WGS sequence"/>
</dbReference>
<dbReference type="InterPro" id="IPR052554">
    <property type="entry name" value="2-oxoglutarate_synth_KorC"/>
</dbReference>
<protein>
    <submittedName>
        <fullName evidence="3">2-oxoglutarate ferredoxin oxidoreductase gamma subunit</fullName>
    </submittedName>
</protein>
<dbReference type="RefSeq" id="WP_186434615.1">
    <property type="nucleotide sequence ID" value="NZ_JAJUHT010000027.1"/>
</dbReference>
<keyword evidence="1" id="KW-0560">Oxidoreductase</keyword>
<dbReference type="Pfam" id="PF01558">
    <property type="entry name" value="POR"/>
    <property type="match status" value="1"/>
</dbReference>
<dbReference type="PANTHER" id="PTHR42730:SF1">
    <property type="entry name" value="2-OXOGLUTARATE SYNTHASE SUBUNIT KORC"/>
    <property type="match status" value="1"/>
</dbReference>
<dbReference type="SUPFAM" id="SSF53323">
    <property type="entry name" value="Pyruvate-ferredoxin oxidoreductase, PFOR, domain III"/>
    <property type="match status" value="1"/>
</dbReference>
<comment type="caution">
    <text evidence="3">The sequence shown here is derived from an EMBL/GenBank/DDBJ whole genome shotgun (WGS) entry which is preliminary data.</text>
</comment>
<feature type="domain" description="Pyruvate/ketoisovalerate oxidoreductase catalytic" evidence="2">
    <location>
        <begin position="12"/>
        <end position="174"/>
    </location>
</feature>
<dbReference type="EMBL" id="SMGG01000005">
    <property type="protein sequence ID" value="TCK60038.1"/>
    <property type="molecule type" value="Genomic_DNA"/>
</dbReference>
<organism evidence="3 4">
    <name type="scientific">Seleniivibrio woodruffii</name>
    <dbReference type="NCBI Taxonomy" id="1078050"/>
    <lineage>
        <taxon>Bacteria</taxon>
        <taxon>Pseudomonadati</taxon>
        <taxon>Deferribacterota</taxon>
        <taxon>Deferribacteres</taxon>
        <taxon>Deferribacterales</taxon>
        <taxon>Geovibrionaceae</taxon>
        <taxon>Seleniivibrio</taxon>
    </lineage>
</organism>
<evidence type="ECO:0000259" key="2">
    <source>
        <dbReference type="Pfam" id="PF01558"/>
    </source>
</evidence>
<keyword evidence="4" id="KW-1185">Reference proteome</keyword>
<proteinExistence type="predicted"/>